<evidence type="ECO:0000259" key="5">
    <source>
        <dbReference type="PROSITE" id="PS50931"/>
    </source>
</evidence>
<dbReference type="SUPFAM" id="SSF46785">
    <property type="entry name" value="Winged helix' DNA-binding domain"/>
    <property type="match status" value="1"/>
</dbReference>
<dbReference type="Pfam" id="PF03466">
    <property type="entry name" value="LysR_substrate"/>
    <property type="match status" value="1"/>
</dbReference>
<keyword evidence="4" id="KW-0804">Transcription</keyword>
<evidence type="ECO:0000256" key="3">
    <source>
        <dbReference type="ARBA" id="ARBA00023125"/>
    </source>
</evidence>
<gene>
    <name evidence="6" type="ORF">ACFPM7_29525</name>
</gene>
<dbReference type="Gene3D" id="3.40.190.10">
    <property type="entry name" value="Periplasmic binding protein-like II"/>
    <property type="match status" value="2"/>
</dbReference>
<evidence type="ECO:0000313" key="6">
    <source>
        <dbReference type="EMBL" id="MFC5291211.1"/>
    </source>
</evidence>
<evidence type="ECO:0000313" key="7">
    <source>
        <dbReference type="Proteomes" id="UP001596157"/>
    </source>
</evidence>
<keyword evidence="3" id="KW-0238">DNA-binding</keyword>
<dbReference type="InterPro" id="IPR000847">
    <property type="entry name" value="LysR_HTH_N"/>
</dbReference>
<dbReference type="Proteomes" id="UP001596157">
    <property type="component" value="Unassembled WGS sequence"/>
</dbReference>
<dbReference type="RefSeq" id="WP_378251126.1">
    <property type="nucleotide sequence ID" value="NZ_JBHSKF010000023.1"/>
</dbReference>
<dbReference type="InterPro" id="IPR036390">
    <property type="entry name" value="WH_DNA-bd_sf"/>
</dbReference>
<dbReference type="InterPro" id="IPR036388">
    <property type="entry name" value="WH-like_DNA-bd_sf"/>
</dbReference>
<protein>
    <submittedName>
        <fullName evidence="6">LysR family transcriptional regulator</fullName>
    </submittedName>
</protein>
<comment type="similarity">
    <text evidence="1">Belongs to the LysR transcriptional regulatory family.</text>
</comment>
<evidence type="ECO:0000256" key="2">
    <source>
        <dbReference type="ARBA" id="ARBA00023015"/>
    </source>
</evidence>
<reference evidence="7" key="1">
    <citation type="journal article" date="2019" name="Int. J. Syst. Evol. Microbiol.">
        <title>The Global Catalogue of Microorganisms (GCM) 10K type strain sequencing project: providing services to taxonomists for standard genome sequencing and annotation.</title>
        <authorList>
            <consortium name="The Broad Institute Genomics Platform"/>
            <consortium name="The Broad Institute Genome Sequencing Center for Infectious Disease"/>
            <person name="Wu L."/>
            <person name="Ma J."/>
        </authorList>
    </citation>
    <scope>NUCLEOTIDE SEQUENCE [LARGE SCALE GENOMIC DNA]</scope>
    <source>
        <strain evidence="7">CCUG 59778</strain>
    </source>
</reference>
<feature type="domain" description="HTH lysR-type" evidence="5">
    <location>
        <begin position="88"/>
        <end position="145"/>
    </location>
</feature>
<evidence type="ECO:0000256" key="4">
    <source>
        <dbReference type="ARBA" id="ARBA00023163"/>
    </source>
</evidence>
<proteinExistence type="inferred from homology"/>
<evidence type="ECO:0000256" key="1">
    <source>
        <dbReference type="ARBA" id="ARBA00009437"/>
    </source>
</evidence>
<name>A0ABW0EYH6_9PSEU</name>
<dbReference type="PANTHER" id="PTHR30346">
    <property type="entry name" value="TRANSCRIPTIONAL DUAL REGULATOR HCAR-RELATED"/>
    <property type="match status" value="1"/>
</dbReference>
<dbReference type="InterPro" id="IPR005119">
    <property type="entry name" value="LysR_subst-bd"/>
</dbReference>
<dbReference type="Gene3D" id="1.10.10.10">
    <property type="entry name" value="Winged helix-like DNA-binding domain superfamily/Winged helix DNA-binding domain"/>
    <property type="match status" value="1"/>
</dbReference>
<dbReference type="EMBL" id="JBHSKF010000023">
    <property type="protein sequence ID" value="MFC5291211.1"/>
    <property type="molecule type" value="Genomic_DNA"/>
</dbReference>
<dbReference type="Pfam" id="PF00126">
    <property type="entry name" value="HTH_1"/>
    <property type="match status" value="1"/>
</dbReference>
<organism evidence="6 7">
    <name type="scientific">Actinokineospora guangxiensis</name>
    <dbReference type="NCBI Taxonomy" id="1490288"/>
    <lineage>
        <taxon>Bacteria</taxon>
        <taxon>Bacillati</taxon>
        <taxon>Actinomycetota</taxon>
        <taxon>Actinomycetes</taxon>
        <taxon>Pseudonocardiales</taxon>
        <taxon>Pseudonocardiaceae</taxon>
        <taxon>Actinokineospora</taxon>
    </lineage>
</organism>
<comment type="caution">
    <text evidence="6">The sequence shown here is derived from an EMBL/GenBank/DDBJ whole genome shotgun (WGS) entry which is preliminary data.</text>
</comment>
<keyword evidence="2" id="KW-0805">Transcription regulation</keyword>
<dbReference type="SUPFAM" id="SSF53850">
    <property type="entry name" value="Periplasmic binding protein-like II"/>
    <property type="match status" value="1"/>
</dbReference>
<sequence length="402" mass="42987">MESRDLRLLLGVAEGIGTRALSEALGSSEVTVRRRLRRMVGPTGPGWLRHSESGGYEVADLGQDAVGLAKQAVTSLDHIAASLGVDEVLLSHVELVMAVVAAGSIGGAARGLRLPQSSVSAKVSRVEERWRTTLFVRDQTGVRPTAALADLLPRIALVEQAATRLRGRPDRPRCAPPSPHGLEMAIEVGFSGLLEALVADGLDVSQHVIEIPGREWTPTMRQADICLYLDLPMASLPVPAGHETAIAFCDPLYAVVPARVAAGRRRIGLGELAGQDWLTGAIGGRNHSSVVALCRSAGFDPRVKYTSTHSRSARHVLNAEVAVALTSAAFVPGTTAPTVRLAEDFEVRVTVGWRRGGTLADVAHRIVGWLRLAHSRRLAASRPELLAEMRADPDRWPHLTGT</sequence>
<accession>A0ABW0EYH6</accession>
<dbReference type="PROSITE" id="PS50931">
    <property type="entry name" value="HTH_LYSR"/>
    <property type="match status" value="1"/>
</dbReference>
<dbReference type="PANTHER" id="PTHR30346:SF28">
    <property type="entry name" value="HTH-TYPE TRANSCRIPTIONAL REGULATOR CYNR"/>
    <property type="match status" value="1"/>
</dbReference>
<keyword evidence="7" id="KW-1185">Reference proteome</keyword>